<reference evidence="7" key="1">
    <citation type="submission" date="2020-11" db="EMBL/GenBank/DDBJ databases">
        <authorList>
            <person name="Tran Van P."/>
        </authorList>
    </citation>
    <scope>NUCLEOTIDE SEQUENCE</scope>
</reference>
<evidence type="ECO:0000259" key="6">
    <source>
        <dbReference type="PROSITE" id="PS50157"/>
    </source>
</evidence>
<organism evidence="7">
    <name type="scientific">Oppiella nova</name>
    <dbReference type="NCBI Taxonomy" id="334625"/>
    <lineage>
        <taxon>Eukaryota</taxon>
        <taxon>Metazoa</taxon>
        <taxon>Ecdysozoa</taxon>
        <taxon>Arthropoda</taxon>
        <taxon>Chelicerata</taxon>
        <taxon>Arachnida</taxon>
        <taxon>Acari</taxon>
        <taxon>Acariformes</taxon>
        <taxon>Sarcoptiformes</taxon>
        <taxon>Oribatida</taxon>
        <taxon>Brachypylina</taxon>
        <taxon>Oppioidea</taxon>
        <taxon>Oppiidae</taxon>
        <taxon>Oppiella</taxon>
    </lineage>
</organism>
<proteinExistence type="predicted"/>
<feature type="domain" description="C2H2-type" evidence="6">
    <location>
        <begin position="314"/>
        <end position="341"/>
    </location>
</feature>
<keyword evidence="2" id="KW-0677">Repeat</keyword>
<dbReference type="Proteomes" id="UP000728032">
    <property type="component" value="Unassembled WGS sequence"/>
</dbReference>
<feature type="domain" description="C2H2-type" evidence="6">
    <location>
        <begin position="369"/>
        <end position="396"/>
    </location>
</feature>
<dbReference type="Gene3D" id="3.30.160.60">
    <property type="entry name" value="Classic Zinc Finger"/>
    <property type="match status" value="4"/>
</dbReference>
<name>A0A7R9MHU9_9ACAR</name>
<dbReference type="Pfam" id="PF00096">
    <property type="entry name" value="zf-C2H2"/>
    <property type="match status" value="3"/>
</dbReference>
<feature type="domain" description="C2H2-type" evidence="6">
    <location>
        <begin position="171"/>
        <end position="200"/>
    </location>
</feature>
<dbReference type="InterPro" id="IPR036236">
    <property type="entry name" value="Znf_C2H2_sf"/>
</dbReference>
<sequence>MELFCEWSDCHKVFTDLTIYLQHLREIHANCDQNKDLLTDEDSDQSFSCQWIGCEENNFENYNQFCLHISYHGFHQKLMSNGLSIMKTLAVTIMSESIASYSSGESIACLMDSSARNVLPELPNVFVCGWKECFTDFVDTESFYRHVDTHAIEEVAIPSLSKEELKRTKFAKCLWISCESAFTSRSHLREHLRSHTQEKMMACPSCGAMFCNKSKFIDHLYRQSTDNGSNKSDSLTIHVSKSEDQSMTTLTIQMAQTDDSIGGNNGTTSSILIQNLNSENELMLIDLADPSALSTVTAMNSMSAQKCNSAQKSYSCSECCRQFPTQSLLSEHFRTHVTKYKCSECQMTTNSPSALKHHITYRHSNERPFCCQFCDIKFKSRSDLRRHIDTHNEEPPFKCSLCNFQSRCVHTFSKHHKETHLAIKCEYVCNVCQKAFSRGNNLTRHLISIHKYALPDGSSRFQYTKQEDGSYRLANKSIAQNTK</sequence>
<evidence type="ECO:0000256" key="1">
    <source>
        <dbReference type="ARBA" id="ARBA00022723"/>
    </source>
</evidence>
<dbReference type="EMBL" id="OC934019">
    <property type="protein sequence ID" value="CAD7660083.1"/>
    <property type="molecule type" value="Genomic_DNA"/>
</dbReference>
<dbReference type="GO" id="GO:0008270">
    <property type="term" value="F:zinc ion binding"/>
    <property type="evidence" value="ECO:0007669"/>
    <property type="project" value="UniProtKB-KW"/>
</dbReference>
<feature type="domain" description="C2H2-type" evidence="6">
    <location>
        <begin position="427"/>
        <end position="455"/>
    </location>
</feature>
<dbReference type="PANTHER" id="PTHR24379:SF127">
    <property type="entry name" value="BLOODY FINGERS-RELATED"/>
    <property type="match status" value="1"/>
</dbReference>
<evidence type="ECO:0000256" key="3">
    <source>
        <dbReference type="ARBA" id="ARBA00022771"/>
    </source>
</evidence>
<evidence type="ECO:0000313" key="7">
    <source>
        <dbReference type="EMBL" id="CAD7660083.1"/>
    </source>
</evidence>
<dbReference type="PANTHER" id="PTHR24379">
    <property type="entry name" value="KRAB AND ZINC FINGER DOMAIN-CONTAINING"/>
    <property type="match status" value="1"/>
</dbReference>
<dbReference type="PROSITE" id="PS50157">
    <property type="entry name" value="ZINC_FINGER_C2H2_2"/>
    <property type="match status" value="7"/>
</dbReference>
<dbReference type="SUPFAM" id="SSF57667">
    <property type="entry name" value="beta-beta-alpha zinc fingers"/>
    <property type="match status" value="4"/>
</dbReference>
<dbReference type="GO" id="GO:0000977">
    <property type="term" value="F:RNA polymerase II transcription regulatory region sequence-specific DNA binding"/>
    <property type="evidence" value="ECO:0007669"/>
    <property type="project" value="TreeGrafter"/>
</dbReference>
<keyword evidence="4" id="KW-0862">Zinc</keyword>
<keyword evidence="1" id="KW-0479">Metal-binding</keyword>
<keyword evidence="3 5" id="KW-0863">Zinc-finger</keyword>
<keyword evidence="8" id="KW-1185">Reference proteome</keyword>
<dbReference type="GO" id="GO:0005634">
    <property type="term" value="C:nucleus"/>
    <property type="evidence" value="ECO:0007669"/>
    <property type="project" value="TreeGrafter"/>
</dbReference>
<protein>
    <recommendedName>
        <fullName evidence="6">C2H2-type domain-containing protein</fullName>
    </recommendedName>
</protein>
<feature type="domain" description="C2H2-type" evidence="6">
    <location>
        <begin position="126"/>
        <end position="155"/>
    </location>
</feature>
<evidence type="ECO:0000313" key="8">
    <source>
        <dbReference type="Proteomes" id="UP000728032"/>
    </source>
</evidence>
<feature type="domain" description="C2H2-type" evidence="6">
    <location>
        <begin position="340"/>
        <end position="368"/>
    </location>
</feature>
<feature type="domain" description="C2H2-type" evidence="6">
    <location>
        <begin position="3"/>
        <end position="33"/>
    </location>
</feature>
<dbReference type="PROSITE" id="PS00028">
    <property type="entry name" value="ZINC_FINGER_C2H2_1"/>
    <property type="match status" value="6"/>
</dbReference>
<dbReference type="GO" id="GO:0000981">
    <property type="term" value="F:DNA-binding transcription factor activity, RNA polymerase II-specific"/>
    <property type="evidence" value="ECO:0007669"/>
    <property type="project" value="TreeGrafter"/>
</dbReference>
<dbReference type="InterPro" id="IPR013087">
    <property type="entry name" value="Znf_C2H2_type"/>
</dbReference>
<evidence type="ECO:0000256" key="4">
    <source>
        <dbReference type="ARBA" id="ARBA00022833"/>
    </source>
</evidence>
<dbReference type="SMART" id="SM00355">
    <property type="entry name" value="ZnF_C2H2"/>
    <property type="match status" value="10"/>
</dbReference>
<dbReference type="EMBL" id="CAJPVJ010019194">
    <property type="protein sequence ID" value="CAG2177221.1"/>
    <property type="molecule type" value="Genomic_DNA"/>
</dbReference>
<evidence type="ECO:0000256" key="5">
    <source>
        <dbReference type="PROSITE-ProRule" id="PRU00042"/>
    </source>
</evidence>
<gene>
    <name evidence="7" type="ORF">ONB1V03_LOCUS16653</name>
</gene>
<dbReference type="AlphaFoldDB" id="A0A7R9MHU9"/>
<dbReference type="OrthoDB" id="10260596at2759"/>
<accession>A0A7R9MHU9</accession>
<evidence type="ECO:0000256" key="2">
    <source>
        <dbReference type="ARBA" id="ARBA00022737"/>
    </source>
</evidence>